<evidence type="ECO:0000313" key="1">
    <source>
        <dbReference type="EMBL" id="CAK80221.1"/>
    </source>
</evidence>
<dbReference type="Proteomes" id="UP000000600">
    <property type="component" value="Unassembled WGS sequence"/>
</dbReference>
<keyword evidence="2" id="KW-1185">Reference proteome</keyword>
<sequence>MDSITLEKIEVKNNFESSKITQFGVENLNQKQNTQTNLRESNYSCFFI</sequence>
<name>A0DB04_PARTE</name>
<dbReference type="HOGENOM" id="CLU_3161126_0_0_1"/>
<dbReference type="RefSeq" id="XP_001447618.1">
    <property type="nucleotide sequence ID" value="XM_001447581.1"/>
</dbReference>
<dbReference type="EMBL" id="CT868357">
    <property type="protein sequence ID" value="CAK80221.1"/>
    <property type="molecule type" value="Genomic_DNA"/>
</dbReference>
<organism evidence="1 2">
    <name type="scientific">Paramecium tetraurelia</name>
    <dbReference type="NCBI Taxonomy" id="5888"/>
    <lineage>
        <taxon>Eukaryota</taxon>
        <taxon>Sar</taxon>
        <taxon>Alveolata</taxon>
        <taxon>Ciliophora</taxon>
        <taxon>Intramacronucleata</taxon>
        <taxon>Oligohymenophorea</taxon>
        <taxon>Peniculida</taxon>
        <taxon>Parameciidae</taxon>
        <taxon>Paramecium</taxon>
    </lineage>
</organism>
<dbReference type="KEGG" id="ptm:GSPATT00039378001"/>
<dbReference type="AlphaFoldDB" id="A0DB04"/>
<gene>
    <name evidence="1" type="ORF">GSPATT00039378001</name>
</gene>
<accession>A0DB04</accession>
<proteinExistence type="predicted"/>
<protein>
    <submittedName>
        <fullName evidence="1">Uncharacterized protein</fullName>
    </submittedName>
</protein>
<reference evidence="1 2" key="1">
    <citation type="journal article" date="2006" name="Nature">
        <title>Global trends of whole-genome duplications revealed by the ciliate Paramecium tetraurelia.</title>
        <authorList>
            <consortium name="Genoscope"/>
            <person name="Aury J.-M."/>
            <person name="Jaillon O."/>
            <person name="Duret L."/>
            <person name="Noel B."/>
            <person name="Jubin C."/>
            <person name="Porcel B.M."/>
            <person name="Segurens B."/>
            <person name="Daubin V."/>
            <person name="Anthouard V."/>
            <person name="Aiach N."/>
            <person name="Arnaiz O."/>
            <person name="Billaut A."/>
            <person name="Beisson J."/>
            <person name="Blanc I."/>
            <person name="Bouhouche K."/>
            <person name="Camara F."/>
            <person name="Duharcourt S."/>
            <person name="Guigo R."/>
            <person name="Gogendeau D."/>
            <person name="Katinka M."/>
            <person name="Keller A.-M."/>
            <person name="Kissmehl R."/>
            <person name="Klotz C."/>
            <person name="Koll F."/>
            <person name="Le Moue A."/>
            <person name="Lepere C."/>
            <person name="Malinsky S."/>
            <person name="Nowacki M."/>
            <person name="Nowak J.K."/>
            <person name="Plattner H."/>
            <person name="Poulain J."/>
            <person name="Ruiz F."/>
            <person name="Serrano V."/>
            <person name="Zagulski M."/>
            <person name="Dessen P."/>
            <person name="Betermier M."/>
            <person name="Weissenbach J."/>
            <person name="Scarpelli C."/>
            <person name="Schachter V."/>
            <person name="Sperling L."/>
            <person name="Meyer E."/>
            <person name="Cohen J."/>
            <person name="Wincker P."/>
        </authorList>
    </citation>
    <scope>NUCLEOTIDE SEQUENCE [LARGE SCALE GENOMIC DNA]</scope>
    <source>
        <strain evidence="1 2">Stock d4-2</strain>
    </source>
</reference>
<dbReference type="InParanoid" id="A0DB04"/>
<dbReference type="GeneID" id="5033403"/>
<evidence type="ECO:0000313" key="2">
    <source>
        <dbReference type="Proteomes" id="UP000000600"/>
    </source>
</evidence>